<evidence type="ECO:0000259" key="2">
    <source>
        <dbReference type="Pfam" id="PF03625"/>
    </source>
</evidence>
<dbReference type="PANTHER" id="PTHR38342">
    <property type="entry name" value="SLR5037 PROTEIN"/>
    <property type="match status" value="1"/>
</dbReference>
<feature type="region of interest" description="Disordered" evidence="1">
    <location>
        <begin position="15"/>
        <end position="65"/>
    </location>
</feature>
<feature type="compositionally biased region" description="Low complexity" evidence="1">
    <location>
        <begin position="204"/>
        <end position="223"/>
    </location>
</feature>
<feature type="compositionally biased region" description="Low complexity" evidence="1">
    <location>
        <begin position="186"/>
        <end position="197"/>
    </location>
</feature>
<dbReference type="CDD" id="cd14797">
    <property type="entry name" value="DUF302"/>
    <property type="match status" value="1"/>
</dbReference>
<name>A0A1H8NRN5_9EURY</name>
<protein>
    <submittedName>
        <fullName evidence="3">Uncharacterized conserved protein, DUF302 family</fullName>
    </submittedName>
</protein>
<proteinExistence type="predicted"/>
<gene>
    <name evidence="3" type="ORF">SAMN05216388_101126</name>
</gene>
<feature type="region of interest" description="Disordered" evidence="1">
    <location>
        <begin position="186"/>
        <end position="223"/>
    </location>
</feature>
<dbReference type="InterPro" id="IPR035923">
    <property type="entry name" value="TT1751-like_sf"/>
</dbReference>
<dbReference type="Pfam" id="PF03625">
    <property type="entry name" value="DUF302"/>
    <property type="match status" value="1"/>
</dbReference>
<keyword evidence="4" id="KW-1185">Reference proteome</keyword>
<evidence type="ECO:0000313" key="4">
    <source>
        <dbReference type="Proteomes" id="UP000198775"/>
    </source>
</evidence>
<evidence type="ECO:0000313" key="3">
    <source>
        <dbReference type="EMBL" id="SEO32292.1"/>
    </source>
</evidence>
<dbReference type="SUPFAM" id="SSF103247">
    <property type="entry name" value="TT1751-like"/>
    <property type="match status" value="1"/>
</dbReference>
<dbReference type="PROSITE" id="PS51257">
    <property type="entry name" value="PROKAR_LIPOPROTEIN"/>
    <property type="match status" value="1"/>
</dbReference>
<dbReference type="InterPro" id="IPR005180">
    <property type="entry name" value="DUF302"/>
</dbReference>
<dbReference type="OrthoDB" id="157520at2157"/>
<evidence type="ECO:0000256" key="1">
    <source>
        <dbReference type="SAM" id="MobiDB-lite"/>
    </source>
</evidence>
<accession>A0A1H8NRN5</accession>
<dbReference type="AlphaFoldDB" id="A0A1H8NRN5"/>
<dbReference type="RefSeq" id="WP_211611333.1">
    <property type="nucleotide sequence ID" value="NZ_FOCX01000011.1"/>
</dbReference>
<dbReference type="Gene3D" id="3.30.310.70">
    <property type="entry name" value="TT1751-like domain"/>
    <property type="match status" value="1"/>
</dbReference>
<dbReference type="Proteomes" id="UP000198775">
    <property type="component" value="Unassembled WGS sequence"/>
</dbReference>
<dbReference type="EMBL" id="FOCX01000011">
    <property type="protein sequence ID" value="SEO32292.1"/>
    <property type="molecule type" value="Genomic_DNA"/>
</dbReference>
<feature type="compositionally biased region" description="Low complexity" evidence="1">
    <location>
        <begin position="26"/>
        <end position="45"/>
    </location>
</feature>
<sequence>MDRRTLLRLLGVGAVGGLAGCGGPESQPSPTGTPTATAMTQTDTTTTDEDQPTDEQAGDGTMDPGLVTVTVDRSVDATVQRIENDVESSPLTVLATVGHDENAASVDRNLPPTRLLLIGNPDVGTPLMQAARSVAIDLPQKLLVWDDGGQTKVTYNDPQYLARRHGIEGETQRLNRIGSVLNDLATGTGNFGDTPTGTDGGTSTGTPDGTPTGTPTDTPSPEQ</sequence>
<dbReference type="PANTHER" id="PTHR38342:SF2">
    <property type="entry name" value="INNER MEMBRANE OR EXPORTED"/>
    <property type="match status" value="1"/>
</dbReference>
<reference evidence="4" key="1">
    <citation type="submission" date="2016-10" db="EMBL/GenBank/DDBJ databases">
        <authorList>
            <person name="Varghese N."/>
            <person name="Submissions S."/>
        </authorList>
    </citation>
    <scope>NUCLEOTIDE SEQUENCE [LARGE SCALE GENOMIC DNA]</scope>
    <source>
        <strain evidence="4">IBRC-M 10043</strain>
    </source>
</reference>
<feature type="compositionally biased region" description="Acidic residues" evidence="1">
    <location>
        <begin position="46"/>
        <end position="57"/>
    </location>
</feature>
<organism evidence="3 4">
    <name type="scientific">Halorientalis persicus</name>
    <dbReference type="NCBI Taxonomy" id="1367881"/>
    <lineage>
        <taxon>Archaea</taxon>
        <taxon>Methanobacteriati</taxon>
        <taxon>Methanobacteriota</taxon>
        <taxon>Stenosarchaea group</taxon>
        <taxon>Halobacteria</taxon>
        <taxon>Halobacteriales</taxon>
        <taxon>Haloarculaceae</taxon>
        <taxon>Halorientalis</taxon>
    </lineage>
</organism>
<feature type="domain" description="DUF302" evidence="2">
    <location>
        <begin position="99"/>
        <end position="158"/>
    </location>
</feature>